<keyword evidence="2" id="KW-1185">Reference proteome</keyword>
<reference evidence="1 2" key="1">
    <citation type="submission" date="2020-03" db="EMBL/GenBank/DDBJ databases">
        <title>Genome sequence of strain Massilia sp. TW-1.</title>
        <authorList>
            <person name="Chaudhary D.K."/>
        </authorList>
    </citation>
    <scope>NUCLEOTIDE SEQUENCE [LARGE SCALE GENOMIC DNA]</scope>
    <source>
        <strain evidence="1 2">TW-1</strain>
    </source>
</reference>
<sequence length="114" mass="12840">MPWLLFVSGCYELAWNRDVLYPTSAFSQCRHASLQVRHVLYANIKRALRMQIGPDIEVIGAERMDIASMSSHPAWFPTADEADQCSASQPFSFRATNISVASIHVTIFLAWGHK</sequence>
<proteinExistence type="predicted"/>
<evidence type="ECO:0000313" key="2">
    <source>
        <dbReference type="Proteomes" id="UP000716322"/>
    </source>
</evidence>
<evidence type="ECO:0000313" key="1">
    <source>
        <dbReference type="EMBL" id="NIA57052.1"/>
    </source>
</evidence>
<comment type="caution">
    <text evidence="1">The sequence shown here is derived from an EMBL/GenBank/DDBJ whole genome shotgun (WGS) entry which is preliminary data.</text>
</comment>
<dbReference type="EMBL" id="JAAQOM010000019">
    <property type="protein sequence ID" value="NIA57052.1"/>
    <property type="molecule type" value="Genomic_DNA"/>
</dbReference>
<protein>
    <submittedName>
        <fullName evidence="1">Uncharacterized protein</fullName>
    </submittedName>
</protein>
<name>A0ABX0PHX9_9BURK</name>
<dbReference type="RefSeq" id="WP_166863265.1">
    <property type="nucleotide sequence ID" value="NZ_JAAQOM010000019.1"/>
</dbReference>
<gene>
    <name evidence="1" type="ORF">HAV22_25860</name>
</gene>
<accession>A0ABX0PHX9</accession>
<organism evidence="1 2">
    <name type="scientific">Telluria antibiotica</name>
    <dbReference type="NCBI Taxonomy" id="2717319"/>
    <lineage>
        <taxon>Bacteria</taxon>
        <taxon>Pseudomonadati</taxon>
        <taxon>Pseudomonadota</taxon>
        <taxon>Betaproteobacteria</taxon>
        <taxon>Burkholderiales</taxon>
        <taxon>Oxalobacteraceae</taxon>
        <taxon>Telluria group</taxon>
        <taxon>Telluria</taxon>
    </lineage>
</organism>
<dbReference type="Proteomes" id="UP000716322">
    <property type="component" value="Unassembled WGS sequence"/>
</dbReference>